<dbReference type="InterPro" id="IPR036795">
    <property type="entry name" value="IMP_cyclohydrolase-like_sf"/>
</dbReference>
<dbReference type="RefSeq" id="WP_388110841.1">
    <property type="nucleotide sequence ID" value="NZ_JBIAHM010000011.1"/>
</dbReference>
<dbReference type="EMBL" id="JBIAHM010000011">
    <property type="protein sequence ID" value="MFE9602747.1"/>
    <property type="molecule type" value="Genomic_DNA"/>
</dbReference>
<reference evidence="2 3" key="1">
    <citation type="submission" date="2024-10" db="EMBL/GenBank/DDBJ databases">
        <title>The Natural Products Discovery Center: Release of the First 8490 Sequenced Strains for Exploring Actinobacteria Biosynthetic Diversity.</title>
        <authorList>
            <person name="Kalkreuter E."/>
            <person name="Kautsar S.A."/>
            <person name="Yang D."/>
            <person name="Bader C.D."/>
            <person name="Teijaro C.N."/>
            <person name="Fluegel L."/>
            <person name="Davis C.M."/>
            <person name="Simpson J.R."/>
            <person name="Lauterbach L."/>
            <person name="Steele A.D."/>
            <person name="Gui C."/>
            <person name="Meng S."/>
            <person name="Li G."/>
            <person name="Viehrig K."/>
            <person name="Ye F."/>
            <person name="Su P."/>
            <person name="Kiefer A.F."/>
            <person name="Nichols A."/>
            <person name="Cepeda A.J."/>
            <person name="Yan W."/>
            <person name="Fan B."/>
            <person name="Jiang Y."/>
            <person name="Adhikari A."/>
            <person name="Zheng C.-J."/>
            <person name="Schuster L."/>
            <person name="Cowan T.M."/>
            <person name="Smanski M.J."/>
            <person name="Chevrette M.G."/>
            <person name="De Carvalho L.P.S."/>
            <person name="Shen B."/>
        </authorList>
    </citation>
    <scope>NUCLEOTIDE SEQUENCE [LARGE SCALE GENOMIC DNA]</scope>
    <source>
        <strain evidence="2 3">NPDC006488</strain>
    </source>
</reference>
<organism evidence="2 3">
    <name type="scientific">Streptomyces hokutonensis</name>
    <dbReference type="NCBI Taxonomy" id="1306990"/>
    <lineage>
        <taxon>Bacteria</taxon>
        <taxon>Bacillati</taxon>
        <taxon>Actinomycetota</taxon>
        <taxon>Actinomycetes</taxon>
        <taxon>Kitasatosporales</taxon>
        <taxon>Streptomycetaceae</taxon>
        <taxon>Streptomyces</taxon>
    </lineage>
</organism>
<name>A0ABW6M9F0_9ACTN</name>
<evidence type="ECO:0000313" key="3">
    <source>
        <dbReference type="Proteomes" id="UP001601303"/>
    </source>
</evidence>
<protein>
    <submittedName>
        <fullName evidence="2">IMP cyclohydrolase</fullName>
    </submittedName>
</protein>
<gene>
    <name evidence="2" type="ORF">ACFYNQ_29810</name>
</gene>
<sequence length="226" mass="24075">MSTILEALRDNPYPGRLILLARTLNGELTAAYALTGRSEASRARRLEHTTSGELNVVPVGATGHDSLRHYSAATADERWAVYGNGEQVTEVAARLAKGLAPGNALEDLSYEPDPPIYTPRITAVVDRVGQRSWFGAARRPEGERESADTTVVALGNLAPGQAVMLSTYQSDGDTISTARRHLDVSTDAQDADALLDGLWAALDPRFVVAATAFAPITGVQGPTRHA</sequence>
<accession>A0ABW6M9F0</accession>
<evidence type="ECO:0000259" key="1">
    <source>
        <dbReference type="Pfam" id="PF07826"/>
    </source>
</evidence>
<evidence type="ECO:0000313" key="2">
    <source>
        <dbReference type="EMBL" id="MFE9602747.1"/>
    </source>
</evidence>
<feature type="domain" description="Inosine monophosphate cyclohydrolase-like" evidence="1">
    <location>
        <begin position="13"/>
        <end position="206"/>
    </location>
</feature>
<dbReference type="Gene3D" id="3.60.20.20">
    <property type="entry name" value="Inosine monophosphate cyclohydrolase-like"/>
    <property type="match status" value="1"/>
</dbReference>
<keyword evidence="3" id="KW-1185">Reference proteome</keyword>
<dbReference type="SUPFAM" id="SSF75569">
    <property type="entry name" value="Archaeal IMP cyclohydrolase PurO"/>
    <property type="match status" value="1"/>
</dbReference>
<proteinExistence type="predicted"/>
<comment type="caution">
    <text evidence="2">The sequence shown here is derived from an EMBL/GenBank/DDBJ whole genome shotgun (WGS) entry which is preliminary data.</text>
</comment>
<dbReference type="InterPro" id="IPR020600">
    <property type="entry name" value="IMP_cyclohydrolase-like"/>
</dbReference>
<dbReference type="Pfam" id="PF07826">
    <property type="entry name" value="IMP_cyclohyd"/>
    <property type="match status" value="1"/>
</dbReference>
<dbReference type="Proteomes" id="UP001601303">
    <property type="component" value="Unassembled WGS sequence"/>
</dbReference>